<dbReference type="EnsemblPlants" id="LPERR03G00450.1">
    <property type="protein sequence ID" value="LPERR03G00450.1"/>
    <property type="gene ID" value="LPERR03G00450"/>
</dbReference>
<proteinExistence type="predicted"/>
<keyword evidence="3" id="KW-1185">Reference proteome</keyword>
<dbReference type="HOGENOM" id="CLU_2816075_0_0_1"/>
<keyword evidence="1" id="KW-1133">Transmembrane helix</keyword>
<sequence length="67" mass="8019">MARTINIFREEWIKNRYRTGLLLLFIVSVGTYLITEETTGDLDDRHSEPRNQRKKTIKILQDMFMAM</sequence>
<dbReference type="Proteomes" id="UP000032180">
    <property type="component" value="Chromosome 3"/>
</dbReference>
<accession>A0A0D9VNC6</accession>
<dbReference type="AlphaFoldDB" id="A0A0D9VNC6"/>
<organism evidence="2 3">
    <name type="scientific">Leersia perrieri</name>
    <dbReference type="NCBI Taxonomy" id="77586"/>
    <lineage>
        <taxon>Eukaryota</taxon>
        <taxon>Viridiplantae</taxon>
        <taxon>Streptophyta</taxon>
        <taxon>Embryophyta</taxon>
        <taxon>Tracheophyta</taxon>
        <taxon>Spermatophyta</taxon>
        <taxon>Magnoliopsida</taxon>
        <taxon>Liliopsida</taxon>
        <taxon>Poales</taxon>
        <taxon>Poaceae</taxon>
        <taxon>BOP clade</taxon>
        <taxon>Oryzoideae</taxon>
        <taxon>Oryzeae</taxon>
        <taxon>Oryzinae</taxon>
        <taxon>Leersia</taxon>
    </lineage>
</organism>
<protein>
    <submittedName>
        <fullName evidence="2">Uncharacterized protein</fullName>
    </submittedName>
</protein>
<name>A0A0D9VNC6_9ORYZ</name>
<keyword evidence="1" id="KW-0472">Membrane</keyword>
<dbReference type="EnsemblPlants" id="LPERR03G00450.2">
    <property type="protein sequence ID" value="LPERR03G00450.2"/>
    <property type="gene ID" value="LPERR03G00450"/>
</dbReference>
<evidence type="ECO:0000313" key="3">
    <source>
        <dbReference type="Proteomes" id="UP000032180"/>
    </source>
</evidence>
<reference evidence="2" key="3">
    <citation type="submission" date="2015-04" db="UniProtKB">
        <authorList>
            <consortium name="EnsemblPlants"/>
        </authorList>
    </citation>
    <scope>IDENTIFICATION</scope>
</reference>
<dbReference type="Gramene" id="LPERR03G00450.1">
    <property type="protein sequence ID" value="LPERR03G00450.1"/>
    <property type="gene ID" value="LPERR03G00450"/>
</dbReference>
<feature type="transmembrane region" description="Helical" evidence="1">
    <location>
        <begin position="20"/>
        <end position="35"/>
    </location>
</feature>
<reference evidence="2 3" key="1">
    <citation type="submission" date="2012-08" db="EMBL/GenBank/DDBJ databases">
        <title>Oryza genome evolution.</title>
        <authorList>
            <person name="Wing R.A."/>
        </authorList>
    </citation>
    <scope>NUCLEOTIDE SEQUENCE</scope>
</reference>
<evidence type="ECO:0000256" key="1">
    <source>
        <dbReference type="SAM" id="Phobius"/>
    </source>
</evidence>
<evidence type="ECO:0000313" key="2">
    <source>
        <dbReference type="EnsemblPlants" id="LPERR03G00450.1"/>
    </source>
</evidence>
<reference evidence="2 3" key="2">
    <citation type="submission" date="2013-12" db="EMBL/GenBank/DDBJ databases">
        <authorList>
            <person name="Yu Y."/>
            <person name="Lee S."/>
            <person name="de Baynast K."/>
            <person name="Wissotski M."/>
            <person name="Liu L."/>
            <person name="Talag J."/>
            <person name="Goicoechea J."/>
            <person name="Angelova A."/>
            <person name="Jetty R."/>
            <person name="Kudrna D."/>
            <person name="Golser W."/>
            <person name="Rivera L."/>
            <person name="Zhang J."/>
            <person name="Wing R."/>
        </authorList>
    </citation>
    <scope>NUCLEOTIDE SEQUENCE</scope>
</reference>
<dbReference type="Gramene" id="LPERR03G00450.2">
    <property type="protein sequence ID" value="LPERR03G00450.2"/>
    <property type="gene ID" value="LPERR03G00450"/>
</dbReference>
<keyword evidence="1" id="KW-0812">Transmembrane</keyword>